<dbReference type="AlphaFoldDB" id="A0A4Y2RTR6"/>
<evidence type="ECO:0000313" key="2">
    <source>
        <dbReference type="EMBL" id="GBN78370.1"/>
    </source>
</evidence>
<keyword evidence="3" id="KW-1185">Reference proteome</keyword>
<dbReference type="Proteomes" id="UP000499080">
    <property type="component" value="Unassembled WGS sequence"/>
</dbReference>
<sequence>MLEGSRQHEDYFGTDLVSLNHGQMTRISPELAHHSPSFRTTSGEGRRQISYAPGPHTGRIFSGIEVRSACFVGSGSRP</sequence>
<proteinExistence type="predicted"/>
<feature type="region of interest" description="Disordered" evidence="1">
    <location>
        <begin position="27"/>
        <end position="56"/>
    </location>
</feature>
<gene>
    <name evidence="2" type="ORF">AVEN_177162_1</name>
</gene>
<reference evidence="2 3" key="1">
    <citation type="journal article" date="2019" name="Sci. Rep.">
        <title>Orb-weaving spider Araneus ventricosus genome elucidates the spidroin gene catalogue.</title>
        <authorList>
            <person name="Kono N."/>
            <person name="Nakamura H."/>
            <person name="Ohtoshi R."/>
            <person name="Moran D.A.P."/>
            <person name="Shinohara A."/>
            <person name="Yoshida Y."/>
            <person name="Fujiwara M."/>
            <person name="Mori M."/>
            <person name="Tomita M."/>
            <person name="Arakawa K."/>
        </authorList>
    </citation>
    <scope>NUCLEOTIDE SEQUENCE [LARGE SCALE GENOMIC DNA]</scope>
</reference>
<comment type="caution">
    <text evidence="2">The sequence shown here is derived from an EMBL/GenBank/DDBJ whole genome shotgun (WGS) entry which is preliminary data.</text>
</comment>
<evidence type="ECO:0000313" key="3">
    <source>
        <dbReference type="Proteomes" id="UP000499080"/>
    </source>
</evidence>
<protein>
    <submittedName>
        <fullName evidence="2">Uncharacterized protein</fullName>
    </submittedName>
</protein>
<name>A0A4Y2RTR6_ARAVE</name>
<evidence type="ECO:0000256" key="1">
    <source>
        <dbReference type="SAM" id="MobiDB-lite"/>
    </source>
</evidence>
<organism evidence="2 3">
    <name type="scientific">Araneus ventricosus</name>
    <name type="common">Orbweaver spider</name>
    <name type="synonym">Epeira ventricosa</name>
    <dbReference type="NCBI Taxonomy" id="182803"/>
    <lineage>
        <taxon>Eukaryota</taxon>
        <taxon>Metazoa</taxon>
        <taxon>Ecdysozoa</taxon>
        <taxon>Arthropoda</taxon>
        <taxon>Chelicerata</taxon>
        <taxon>Arachnida</taxon>
        <taxon>Araneae</taxon>
        <taxon>Araneomorphae</taxon>
        <taxon>Entelegynae</taxon>
        <taxon>Araneoidea</taxon>
        <taxon>Araneidae</taxon>
        <taxon>Araneus</taxon>
    </lineage>
</organism>
<accession>A0A4Y2RTR6</accession>
<dbReference type="EMBL" id="BGPR01018153">
    <property type="protein sequence ID" value="GBN78370.1"/>
    <property type="molecule type" value="Genomic_DNA"/>
</dbReference>